<dbReference type="GO" id="GO:0016094">
    <property type="term" value="P:polyprenol biosynthetic process"/>
    <property type="evidence" value="ECO:0007669"/>
    <property type="project" value="TreeGrafter"/>
</dbReference>
<feature type="binding site" evidence="2">
    <location>
        <position position="185"/>
    </location>
    <ligand>
        <name>substrate</name>
    </ligand>
</feature>
<proteinExistence type="inferred from homology"/>
<keyword evidence="2" id="KW-0479">Metal-binding</keyword>
<dbReference type="PROSITE" id="PS01066">
    <property type="entry name" value="UPP_SYNTHASE"/>
    <property type="match status" value="1"/>
</dbReference>
<dbReference type="EMBL" id="JACRSQ010000039">
    <property type="protein sequence ID" value="MBC8544990.1"/>
    <property type="molecule type" value="Genomic_DNA"/>
</dbReference>
<dbReference type="CDD" id="cd00475">
    <property type="entry name" value="Cis_IPPS"/>
    <property type="match status" value="1"/>
</dbReference>
<dbReference type="InterPro" id="IPR001441">
    <property type="entry name" value="UPP_synth-like"/>
</dbReference>
<dbReference type="SUPFAM" id="SSF64005">
    <property type="entry name" value="Undecaprenyl diphosphate synthase"/>
    <property type="match status" value="1"/>
</dbReference>
<dbReference type="GO" id="GO:0045547">
    <property type="term" value="F:ditrans,polycis-polyprenyl diphosphate synthase [(2E,6E)-farnesyl diphosphate specific] activity"/>
    <property type="evidence" value="ECO:0007669"/>
    <property type="project" value="TreeGrafter"/>
</dbReference>
<dbReference type="NCBIfam" id="TIGR00055">
    <property type="entry name" value="uppS"/>
    <property type="match status" value="1"/>
</dbReference>
<gene>
    <name evidence="3" type="primary">uppS</name>
    <name evidence="3" type="ORF">H8730_15720</name>
</gene>
<evidence type="ECO:0000313" key="4">
    <source>
        <dbReference type="Proteomes" id="UP000657006"/>
    </source>
</evidence>
<name>A0A926DTG8_9FIRM</name>
<feature type="binding site" evidence="2">
    <location>
        <begin position="191"/>
        <end position="193"/>
    </location>
    <ligand>
        <name>substrate</name>
    </ligand>
</feature>
<dbReference type="PANTHER" id="PTHR10291:SF0">
    <property type="entry name" value="DEHYDRODOLICHYL DIPHOSPHATE SYNTHASE 2"/>
    <property type="match status" value="1"/>
</dbReference>
<comment type="function">
    <text evidence="2">Catalyzes the condensation of isopentenyl diphosphate (IPP) with allylic pyrophosphates generating different type of terpenoids.</text>
</comment>
<comment type="caution">
    <text evidence="3">The sequence shown here is derived from an EMBL/GenBank/DDBJ whole genome shotgun (WGS) entry which is preliminary data.</text>
</comment>
<keyword evidence="2" id="KW-0460">Magnesium</keyword>
<evidence type="ECO:0000256" key="1">
    <source>
        <dbReference type="ARBA" id="ARBA00022679"/>
    </source>
</evidence>
<protein>
    <recommendedName>
        <fullName evidence="2">Isoprenyl transferase</fullName>
        <ecNumber evidence="2">2.5.1.-</ecNumber>
    </recommendedName>
</protein>
<accession>A0A926DTG8</accession>
<feature type="binding site" evidence="2">
    <location>
        <position position="25"/>
    </location>
    <ligand>
        <name>substrate</name>
    </ligand>
</feature>
<dbReference type="FunFam" id="3.40.1180.10:FF:000001">
    <property type="entry name" value="(2E,6E)-farnesyl-diphosphate-specific ditrans,polycis-undecaprenyl-diphosphate synthase"/>
    <property type="match status" value="1"/>
</dbReference>
<feature type="binding site" evidence="2">
    <location>
        <position position="37"/>
    </location>
    <ligand>
        <name>substrate</name>
    </ligand>
</feature>
<comment type="cofactor">
    <cofactor evidence="2">
        <name>Mg(2+)</name>
        <dbReference type="ChEBI" id="CHEBI:18420"/>
    </cofactor>
    <text evidence="2">Binds 2 magnesium ions per subunit.</text>
</comment>
<dbReference type="Gene3D" id="3.40.1180.10">
    <property type="entry name" value="Decaprenyl diphosphate synthase-like"/>
    <property type="match status" value="1"/>
</dbReference>
<feature type="binding site" evidence="2">
    <location>
        <position position="204"/>
    </location>
    <ligand>
        <name>Mg(2+)</name>
        <dbReference type="ChEBI" id="CHEBI:18420"/>
    </ligand>
</feature>
<feature type="binding site" evidence="2">
    <location>
        <position position="71"/>
    </location>
    <ligand>
        <name>substrate</name>
    </ligand>
</feature>
<dbReference type="AlphaFoldDB" id="A0A926DTG8"/>
<dbReference type="InterPro" id="IPR018520">
    <property type="entry name" value="UPP_synth-like_CS"/>
</dbReference>
<feature type="binding site" evidence="2">
    <location>
        <begin position="21"/>
        <end position="24"/>
    </location>
    <ligand>
        <name>substrate</name>
    </ligand>
</feature>
<dbReference type="EC" id="2.5.1.-" evidence="2"/>
<feature type="active site" evidence="2">
    <location>
        <position position="20"/>
    </location>
</feature>
<dbReference type="Proteomes" id="UP000657006">
    <property type="component" value="Unassembled WGS sequence"/>
</dbReference>
<evidence type="ECO:0000256" key="2">
    <source>
        <dbReference type="HAMAP-Rule" id="MF_01139"/>
    </source>
</evidence>
<comment type="subunit">
    <text evidence="2">Homodimer.</text>
</comment>
<dbReference type="RefSeq" id="WP_177720209.1">
    <property type="nucleotide sequence ID" value="NZ_JACRSQ010000039.1"/>
</dbReference>
<dbReference type="HAMAP" id="MF_01139">
    <property type="entry name" value="ISPT"/>
    <property type="match status" value="1"/>
</dbReference>
<sequence length="237" mass="27529">MNVQDLDSERIPRHVAIILDGNGRWAKQRGKTRQQGHLAGADNVETISDALIDMGVKYFTVYAFSTENWKRAEDEVQYLMGLLKRYLIQNRKDAIRRKIRIRVLGDISRLSPDLRKLIQSIEEDTKDFTNFNLQFAINYGGRDEILRATKRILAEGKLTEDQLTEDIFSSYLDTSGIPDPDLMIRTSGELRISNFLLWQLAYSEFYFTQKFWPDFTVSDLEAAIVDYASRERRFGGR</sequence>
<evidence type="ECO:0000313" key="3">
    <source>
        <dbReference type="EMBL" id="MBC8544990.1"/>
    </source>
</evidence>
<feature type="binding site" evidence="2">
    <location>
        <position position="20"/>
    </location>
    <ligand>
        <name>Mg(2+)</name>
        <dbReference type="ChEBI" id="CHEBI:18420"/>
    </ligand>
</feature>
<feature type="binding site" evidence="2">
    <location>
        <position position="69"/>
    </location>
    <ligand>
        <name>substrate</name>
    </ligand>
</feature>
<dbReference type="InterPro" id="IPR036424">
    <property type="entry name" value="UPP_synth-like_sf"/>
</dbReference>
<dbReference type="Pfam" id="PF01255">
    <property type="entry name" value="Prenyltransf"/>
    <property type="match status" value="1"/>
</dbReference>
<feature type="binding site" evidence="2">
    <location>
        <begin position="65"/>
        <end position="67"/>
    </location>
    <ligand>
        <name>substrate</name>
    </ligand>
</feature>
<keyword evidence="1 2" id="KW-0808">Transferase</keyword>
<dbReference type="PANTHER" id="PTHR10291">
    <property type="entry name" value="DEHYDRODOLICHYL DIPHOSPHATE SYNTHASE FAMILY MEMBER"/>
    <property type="match status" value="1"/>
</dbReference>
<keyword evidence="4" id="KW-1185">Reference proteome</keyword>
<feature type="active site" description="Proton acceptor" evidence="2">
    <location>
        <position position="68"/>
    </location>
</feature>
<organism evidence="3 4">
    <name type="scientific">Bianquea renquensis</name>
    <dbReference type="NCBI Taxonomy" id="2763661"/>
    <lineage>
        <taxon>Bacteria</taxon>
        <taxon>Bacillati</taxon>
        <taxon>Bacillota</taxon>
        <taxon>Clostridia</taxon>
        <taxon>Eubacteriales</taxon>
        <taxon>Bianqueaceae</taxon>
        <taxon>Bianquea</taxon>
    </lineage>
</organism>
<reference evidence="3" key="1">
    <citation type="submission" date="2020-08" db="EMBL/GenBank/DDBJ databases">
        <title>Genome public.</title>
        <authorList>
            <person name="Liu C."/>
            <person name="Sun Q."/>
        </authorList>
    </citation>
    <scope>NUCLEOTIDE SEQUENCE</scope>
    <source>
        <strain evidence="3">NSJ-32</strain>
    </source>
</reference>
<feature type="binding site" evidence="2">
    <location>
        <position position="33"/>
    </location>
    <ligand>
        <name>substrate</name>
    </ligand>
</feature>
<comment type="similarity">
    <text evidence="2">Belongs to the UPP synthase family.</text>
</comment>
<dbReference type="GO" id="GO:0000287">
    <property type="term" value="F:magnesium ion binding"/>
    <property type="evidence" value="ECO:0007669"/>
    <property type="project" value="UniProtKB-UniRule"/>
</dbReference>